<accession>A0A2A5IS05</accession>
<dbReference type="OrthoDB" id="2455619at2"/>
<organism evidence="1 2">
    <name type="scientific">Bacillus pumilus</name>
    <name type="common">Bacillus mesentericus</name>
    <dbReference type="NCBI Taxonomy" id="1408"/>
    <lineage>
        <taxon>Bacteria</taxon>
        <taxon>Bacillati</taxon>
        <taxon>Bacillota</taxon>
        <taxon>Bacilli</taxon>
        <taxon>Bacillales</taxon>
        <taxon>Bacillaceae</taxon>
        <taxon>Bacillus</taxon>
    </lineage>
</organism>
<evidence type="ECO:0000313" key="1">
    <source>
        <dbReference type="EMBL" id="PCK19767.1"/>
    </source>
</evidence>
<reference evidence="1 2" key="1">
    <citation type="submission" date="2017-06" db="EMBL/GenBank/DDBJ databases">
        <title>Draft Genome Sequence of Bacillus sp Strain 36R Isolated from saline sediment at Atanasia, Sonora, Mexico.</title>
        <authorList>
            <person name="Sanchez Diaz R."/>
            <person name="Quiroz Macias M.E."/>
            <person name="Ibarra Gamez J.C."/>
            <person name="Enciso Ibarra J."/>
            <person name="Gomez Gil B."/>
            <person name="Galaviz Silva L."/>
        </authorList>
    </citation>
    <scope>NUCLEOTIDE SEQUENCE [LARGE SCALE GENOMIC DNA]</scope>
    <source>
        <strain evidence="1 2">36R_ATNSAL</strain>
    </source>
</reference>
<name>A0A2A5IS05_BACPU</name>
<evidence type="ECO:0000313" key="2">
    <source>
        <dbReference type="Proteomes" id="UP000228754"/>
    </source>
</evidence>
<protein>
    <recommendedName>
        <fullName evidence="3">YwqI/YxiC family protein</fullName>
    </recommendedName>
</protein>
<dbReference type="InterPro" id="IPR046318">
    <property type="entry name" value="DUF5344"/>
</dbReference>
<dbReference type="Pfam" id="PF17279">
    <property type="entry name" value="DUF5344"/>
    <property type="match status" value="1"/>
</dbReference>
<sequence length="92" mass="10315">MSREIKIDASEVKRALHQAKQAGAHIHSTLPKTIKGKNELSTTEKIEKINQQLNELSTSYIDILQKQLVQTEQAVNTMIETDKALASSSKRK</sequence>
<dbReference type="AlphaFoldDB" id="A0A2A5IS05"/>
<dbReference type="Proteomes" id="UP000228754">
    <property type="component" value="Unassembled WGS sequence"/>
</dbReference>
<evidence type="ECO:0008006" key="3">
    <source>
        <dbReference type="Google" id="ProtNLM"/>
    </source>
</evidence>
<dbReference type="EMBL" id="NKHG01000112">
    <property type="protein sequence ID" value="PCK19767.1"/>
    <property type="molecule type" value="Genomic_DNA"/>
</dbReference>
<gene>
    <name evidence="1" type="ORF">CEY02_17330</name>
</gene>
<proteinExistence type="predicted"/>
<comment type="caution">
    <text evidence="1">The sequence shown here is derived from an EMBL/GenBank/DDBJ whole genome shotgun (WGS) entry which is preliminary data.</text>
</comment>